<organism evidence="4 5">
    <name type="scientific">Lophium mytilinum</name>
    <dbReference type="NCBI Taxonomy" id="390894"/>
    <lineage>
        <taxon>Eukaryota</taxon>
        <taxon>Fungi</taxon>
        <taxon>Dikarya</taxon>
        <taxon>Ascomycota</taxon>
        <taxon>Pezizomycotina</taxon>
        <taxon>Dothideomycetes</taxon>
        <taxon>Pleosporomycetidae</taxon>
        <taxon>Mytilinidiales</taxon>
        <taxon>Mytilinidiaceae</taxon>
        <taxon>Lophium</taxon>
    </lineage>
</organism>
<sequence length="445" mass="50167">MSSKSDIVSPASQNSAVPLLQPWTAQDLLRAEGLKAQTSREKYHLHLAKAVDAGLLSLDQAKCEYHPTTEAEIAAGLARTNDTAEVYFASRDTVVHRRPLEVEELLQVFDKGSIGAYVLRLEAEVHGAERFTSMAKEEVMMAKEKCMKAMEEVMMAKKEIVVAREKGWAEAKEEAEDERKMLIRKLKETEREVKELRLALGVKLEIRSVYLAMRAEAFEAGRQDMRDEIDVHERVETPSTQRDAEKPSPDDSEGPATSDQNSRKIRKESQNEQVDNLSEDIGVPGLIALGRPRSRVTSRLKSSGVLKSMWVEQDLAKAVLAAAGSSDMGQLQQSFRQAKLYGWRYSALHHKLKSLLGLRVLDIGCGDQNMPWCIEDFVEEDCTQIKYFLDDGETWISIFDYFQQYGRTMLTPGLPLVKMSEGSQIYFPIDVLRIAPGNPWPLPEF</sequence>
<dbReference type="Gene3D" id="2.170.260.10">
    <property type="entry name" value="paz domain"/>
    <property type="match status" value="1"/>
</dbReference>
<evidence type="ECO:0000256" key="2">
    <source>
        <dbReference type="SAM" id="MobiDB-lite"/>
    </source>
</evidence>
<dbReference type="SUPFAM" id="SSF101690">
    <property type="entry name" value="PAZ domain"/>
    <property type="match status" value="1"/>
</dbReference>
<gene>
    <name evidence="4" type="ORF">BU16DRAFT_577234</name>
</gene>
<dbReference type="OrthoDB" id="10486667at2759"/>
<proteinExistence type="predicted"/>
<evidence type="ECO:0000256" key="1">
    <source>
        <dbReference type="SAM" id="Coils"/>
    </source>
</evidence>
<reference evidence="4" key="1">
    <citation type="journal article" date="2020" name="Stud. Mycol.">
        <title>101 Dothideomycetes genomes: a test case for predicting lifestyles and emergence of pathogens.</title>
        <authorList>
            <person name="Haridas S."/>
            <person name="Albert R."/>
            <person name="Binder M."/>
            <person name="Bloem J."/>
            <person name="Labutti K."/>
            <person name="Salamov A."/>
            <person name="Andreopoulos B."/>
            <person name="Baker S."/>
            <person name="Barry K."/>
            <person name="Bills G."/>
            <person name="Bluhm B."/>
            <person name="Cannon C."/>
            <person name="Castanera R."/>
            <person name="Culley D."/>
            <person name="Daum C."/>
            <person name="Ezra D."/>
            <person name="Gonzalez J."/>
            <person name="Henrissat B."/>
            <person name="Kuo A."/>
            <person name="Liang C."/>
            <person name="Lipzen A."/>
            <person name="Lutzoni F."/>
            <person name="Magnuson J."/>
            <person name="Mondo S."/>
            <person name="Nolan M."/>
            <person name="Ohm R."/>
            <person name="Pangilinan J."/>
            <person name="Park H.-J."/>
            <person name="Ramirez L."/>
            <person name="Alfaro M."/>
            <person name="Sun H."/>
            <person name="Tritt A."/>
            <person name="Yoshinaga Y."/>
            <person name="Zwiers L.-H."/>
            <person name="Turgeon B."/>
            <person name="Goodwin S."/>
            <person name="Spatafora J."/>
            <person name="Crous P."/>
            <person name="Grigoriev I."/>
        </authorList>
    </citation>
    <scope>NUCLEOTIDE SEQUENCE</scope>
    <source>
        <strain evidence="4">CBS 269.34</strain>
    </source>
</reference>
<keyword evidence="5" id="KW-1185">Reference proteome</keyword>
<evidence type="ECO:0000313" key="5">
    <source>
        <dbReference type="Proteomes" id="UP000799750"/>
    </source>
</evidence>
<feature type="compositionally biased region" description="Basic and acidic residues" evidence="2">
    <location>
        <begin position="233"/>
        <end position="249"/>
    </location>
</feature>
<dbReference type="InterPro" id="IPR036085">
    <property type="entry name" value="PAZ_dom_sf"/>
</dbReference>
<dbReference type="GO" id="GO:0003723">
    <property type="term" value="F:RNA binding"/>
    <property type="evidence" value="ECO:0007669"/>
    <property type="project" value="InterPro"/>
</dbReference>
<dbReference type="EMBL" id="MU004182">
    <property type="protein sequence ID" value="KAF2500940.1"/>
    <property type="molecule type" value="Genomic_DNA"/>
</dbReference>
<name>A0A6A6RB51_9PEZI</name>
<evidence type="ECO:0000259" key="3">
    <source>
        <dbReference type="PROSITE" id="PS50821"/>
    </source>
</evidence>
<dbReference type="Proteomes" id="UP000799750">
    <property type="component" value="Unassembled WGS sequence"/>
</dbReference>
<feature type="region of interest" description="Disordered" evidence="2">
    <location>
        <begin position="233"/>
        <end position="277"/>
    </location>
</feature>
<evidence type="ECO:0000313" key="4">
    <source>
        <dbReference type="EMBL" id="KAF2500940.1"/>
    </source>
</evidence>
<accession>A0A6A6RB51</accession>
<feature type="coiled-coil region" evidence="1">
    <location>
        <begin position="172"/>
        <end position="199"/>
    </location>
</feature>
<protein>
    <recommendedName>
        <fullName evidence="3">PAZ domain-containing protein</fullName>
    </recommendedName>
</protein>
<feature type="domain" description="PAZ" evidence="3">
    <location>
        <begin position="327"/>
        <end position="436"/>
    </location>
</feature>
<dbReference type="PROSITE" id="PS50821">
    <property type="entry name" value="PAZ"/>
    <property type="match status" value="1"/>
</dbReference>
<keyword evidence="1" id="KW-0175">Coiled coil</keyword>
<dbReference type="AlphaFoldDB" id="A0A6A6RB51"/>
<dbReference type="InterPro" id="IPR003100">
    <property type="entry name" value="PAZ_dom"/>
</dbReference>